<evidence type="ECO:0000256" key="2">
    <source>
        <dbReference type="ARBA" id="ARBA00009326"/>
    </source>
</evidence>
<keyword evidence="3 7" id="KW-0645">Protease</keyword>
<comment type="similarity">
    <text evidence="2 7 8">Belongs to the peptidase C12 family.</text>
</comment>
<reference evidence="12" key="2">
    <citation type="submission" date="2013-03" db="EMBL/GenBank/DDBJ databases">
        <authorList>
            <person name="Motta M.C.M."/>
            <person name="Martins A.C.A."/>
            <person name="Preta C.M.C.C."/>
            <person name="Silva R."/>
            <person name="de Souza S.S."/>
            <person name="Klein C.C."/>
            <person name="de Almeida L.G.P."/>
            <person name="Cunha O.L."/>
            <person name="Colabardini A.C."/>
            <person name="Lima B.A."/>
            <person name="Machado C.R."/>
            <person name="Soares C.M.A."/>
            <person name="de Menezes C.B.A."/>
            <person name="Bartolomeu D.C."/>
            <person name="Grisard E.C."/>
            <person name="Fantinatti-Garboggini F."/>
            <person name="Rodrigues-Luiz G.F."/>
            <person name="Wagner G."/>
            <person name="Goldman G.H."/>
            <person name="Fietto J.L.R."/>
            <person name="Ciapina L.P."/>
            <person name="Brocchi M."/>
            <person name="Elias M.C."/>
            <person name="Goldman M.H.S."/>
            <person name="Sagot M.-F."/>
            <person name="Pereira M."/>
            <person name="Stoco P.H."/>
            <person name="Teixeira S.M.R."/>
            <person name="de Mendonca-Neto R.P."/>
            <person name="Maciel T.E.F."/>
            <person name="Mendes T.A.O."/>
            <person name="Urmenyi T.P."/>
            <person name="Teixeira M.M.G."/>
            <person name="de Camargo E.F.P."/>
            <person name="de Sousa W."/>
            <person name="Schenkman S."/>
            <person name="de Vasconcelos A.T.R."/>
        </authorList>
    </citation>
    <scope>NUCLEOTIDE SEQUENCE</scope>
</reference>
<comment type="caution">
    <text evidence="12">The sequence shown here is derived from an EMBL/GenBank/DDBJ whole genome shotgun (WGS) entry which is preliminary data.</text>
</comment>
<organism evidence="12 13">
    <name type="scientific">Strigomonas culicis</name>
    <dbReference type="NCBI Taxonomy" id="28005"/>
    <lineage>
        <taxon>Eukaryota</taxon>
        <taxon>Discoba</taxon>
        <taxon>Euglenozoa</taxon>
        <taxon>Kinetoplastea</taxon>
        <taxon>Metakinetoplastina</taxon>
        <taxon>Trypanosomatida</taxon>
        <taxon>Trypanosomatidae</taxon>
        <taxon>Strigomonadinae</taxon>
        <taxon>Strigomonas</taxon>
    </lineage>
</organism>
<evidence type="ECO:0000256" key="3">
    <source>
        <dbReference type="ARBA" id="ARBA00022670"/>
    </source>
</evidence>
<dbReference type="EMBL" id="ATMH01009375">
    <property type="protein sequence ID" value="EPY19597.1"/>
    <property type="molecule type" value="Genomic_DNA"/>
</dbReference>
<evidence type="ECO:0000256" key="1">
    <source>
        <dbReference type="ARBA" id="ARBA00000707"/>
    </source>
</evidence>
<evidence type="ECO:0000313" key="10">
    <source>
        <dbReference type="EMBL" id="EPY19597.1"/>
    </source>
</evidence>
<protein>
    <recommendedName>
        <fullName evidence="8">Ubiquitin carboxyl-terminal hydrolase</fullName>
        <ecNumber evidence="8">3.4.19.12</ecNumber>
    </recommendedName>
</protein>
<feature type="domain" description="UCH catalytic" evidence="9">
    <location>
        <begin position="3"/>
        <end position="232"/>
    </location>
</feature>
<dbReference type="InterPro" id="IPR038765">
    <property type="entry name" value="Papain-like_cys_pep_sf"/>
</dbReference>
<evidence type="ECO:0000313" key="13">
    <source>
        <dbReference type="Proteomes" id="UP000015354"/>
    </source>
</evidence>
<dbReference type="OrthoDB" id="427186at2759"/>
<dbReference type="EC" id="3.4.19.12" evidence="8"/>
<keyword evidence="6 7" id="KW-0788">Thiol protease</keyword>
<dbReference type="InterPro" id="IPR001578">
    <property type="entry name" value="Peptidase_C12_UCH"/>
</dbReference>
<gene>
    <name evidence="12" type="ORF">STCU_04392</name>
    <name evidence="11" type="ORF">STCU_04641</name>
    <name evidence="10" type="ORF">STCU_09375</name>
</gene>
<evidence type="ECO:0000256" key="7">
    <source>
        <dbReference type="PROSITE-ProRule" id="PRU01393"/>
    </source>
</evidence>
<dbReference type="EMBL" id="ATMH01004641">
    <property type="protein sequence ID" value="EPY29267.1"/>
    <property type="molecule type" value="Genomic_DNA"/>
</dbReference>
<dbReference type="SUPFAM" id="SSF54001">
    <property type="entry name" value="Cysteine proteinases"/>
    <property type="match status" value="1"/>
</dbReference>
<keyword evidence="13" id="KW-1185">Reference proteome</keyword>
<feature type="active site" description="Proton donor" evidence="7">
    <location>
        <position position="171"/>
    </location>
</feature>
<dbReference type="PROSITE" id="PS52048">
    <property type="entry name" value="UCH_DOMAIN"/>
    <property type="match status" value="1"/>
</dbReference>
<evidence type="ECO:0000256" key="4">
    <source>
        <dbReference type="ARBA" id="ARBA00022786"/>
    </source>
</evidence>
<sequence length="239" mass="25577">MAMWLPLENNPAVMNAYVKMLGVAEPLLEFTDVFGTAEELLAIVPQPVKAVLFVYPISKATEDYCRQKTEEQKEEAKEFVSKNKFFFTKQYVGNACGTIGMLHALINNVDALGVVSPNSVLAVLGGDAIPQSHKEVGVIVGGMEALNEAHAFAALQGDTAHQPIDTPINLHFVCFVGIGGRCLELDGRQDAPILHGECTDGPSLLAAAAKAIEERMKLDPNSLEFSITALVPANSEGGI</sequence>
<dbReference type="GO" id="GO:0016579">
    <property type="term" value="P:protein deubiquitination"/>
    <property type="evidence" value="ECO:0007669"/>
    <property type="project" value="TreeGrafter"/>
</dbReference>
<keyword evidence="5 7" id="KW-0378">Hydrolase</keyword>
<dbReference type="GO" id="GO:0005737">
    <property type="term" value="C:cytoplasm"/>
    <property type="evidence" value="ECO:0007669"/>
    <property type="project" value="TreeGrafter"/>
</dbReference>
<dbReference type="FunFam" id="3.40.532.10:FF:000006">
    <property type="entry name" value="Ubiquitin carboxyl-terminal hydrolase"/>
    <property type="match status" value="1"/>
</dbReference>
<accession>S9ULN1</accession>
<dbReference type="Pfam" id="PF01088">
    <property type="entry name" value="Peptidase_C12"/>
    <property type="match status" value="1"/>
</dbReference>
<dbReference type="AlphaFoldDB" id="S9ULN1"/>
<dbReference type="EMBL" id="ATMH01004392">
    <property type="protein sequence ID" value="EPY29629.1"/>
    <property type="molecule type" value="Genomic_DNA"/>
</dbReference>
<evidence type="ECO:0000313" key="11">
    <source>
        <dbReference type="EMBL" id="EPY29267.1"/>
    </source>
</evidence>
<dbReference type="PANTHER" id="PTHR10589">
    <property type="entry name" value="UBIQUITIN CARBOXYL-TERMINAL HYDROLASE"/>
    <property type="match status" value="1"/>
</dbReference>
<dbReference type="PANTHER" id="PTHR10589:SF17">
    <property type="entry name" value="UBIQUITIN CARBOXYL-TERMINAL HYDROLASE"/>
    <property type="match status" value="1"/>
</dbReference>
<dbReference type="GO" id="GO:0004843">
    <property type="term" value="F:cysteine-type deubiquitinase activity"/>
    <property type="evidence" value="ECO:0007669"/>
    <property type="project" value="UniProtKB-UniRule"/>
</dbReference>
<dbReference type="Proteomes" id="UP000015354">
    <property type="component" value="Unassembled WGS sequence"/>
</dbReference>
<evidence type="ECO:0000313" key="12">
    <source>
        <dbReference type="EMBL" id="EPY29629.1"/>
    </source>
</evidence>
<dbReference type="Gene3D" id="3.40.532.10">
    <property type="entry name" value="Peptidase C12, ubiquitin carboxyl-terminal hydrolase"/>
    <property type="match status" value="1"/>
</dbReference>
<evidence type="ECO:0000259" key="9">
    <source>
        <dbReference type="PROSITE" id="PS52048"/>
    </source>
</evidence>
<feature type="active site" description="Nucleophile" evidence="7">
    <location>
        <position position="96"/>
    </location>
</feature>
<dbReference type="GO" id="GO:0006511">
    <property type="term" value="P:ubiquitin-dependent protein catabolic process"/>
    <property type="evidence" value="ECO:0007669"/>
    <property type="project" value="UniProtKB-UniRule"/>
</dbReference>
<evidence type="ECO:0000256" key="5">
    <source>
        <dbReference type="ARBA" id="ARBA00022801"/>
    </source>
</evidence>
<comment type="catalytic activity">
    <reaction evidence="1 7 8">
        <text>Thiol-dependent hydrolysis of ester, thioester, amide, peptide and isopeptide bonds formed by the C-terminal Gly of ubiquitin (a 76-residue protein attached to proteins as an intracellular targeting signal).</text>
        <dbReference type="EC" id="3.4.19.12"/>
    </reaction>
</comment>
<dbReference type="InterPro" id="IPR036959">
    <property type="entry name" value="Peptidase_C12_UCH_sf"/>
</dbReference>
<dbReference type="CDD" id="cd09616">
    <property type="entry name" value="Peptidase_C12_UCH_L1_L3"/>
    <property type="match status" value="1"/>
</dbReference>
<proteinExistence type="inferred from homology"/>
<reference evidence="12 13" key="1">
    <citation type="journal article" date="2013" name="PLoS ONE">
        <title>Predicting the Proteins of Angomonas deanei, Strigomonas culicis and Their Respective Endosymbionts Reveals New Aspects of the Trypanosomatidae Family.</title>
        <authorList>
            <person name="Motta M.C."/>
            <person name="Martins A.C."/>
            <person name="de Souza S.S."/>
            <person name="Catta-Preta C.M."/>
            <person name="Silva R."/>
            <person name="Klein C.C."/>
            <person name="de Almeida L.G."/>
            <person name="de Lima Cunha O."/>
            <person name="Ciapina L.P."/>
            <person name="Brocchi M."/>
            <person name="Colabardini A.C."/>
            <person name="de Araujo Lima B."/>
            <person name="Machado C.R."/>
            <person name="de Almeida Soares C.M."/>
            <person name="Probst C.M."/>
            <person name="de Menezes C.B."/>
            <person name="Thompson C.E."/>
            <person name="Bartholomeu D.C."/>
            <person name="Gradia D.F."/>
            <person name="Pavoni D.P."/>
            <person name="Grisard E.C."/>
            <person name="Fantinatti-Garboggini F."/>
            <person name="Marchini F.K."/>
            <person name="Rodrigues-Luiz G.F."/>
            <person name="Wagner G."/>
            <person name="Goldman G.H."/>
            <person name="Fietto J.L."/>
            <person name="Elias M.C."/>
            <person name="Goldman M.H."/>
            <person name="Sagot M.F."/>
            <person name="Pereira M."/>
            <person name="Stoco P.H."/>
            <person name="de Mendonca-Neto R.P."/>
            <person name="Teixeira S.M."/>
            <person name="Maciel T.E."/>
            <person name="de Oliveira Mendes T.A."/>
            <person name="Urmenyi T.P."/>
            <person name="de Souza W."/>
            <person name="Schenkman S."/>
            <person name="de Vasconcelos A.T."/>
        </authorList>
    </citation>
    <scope>NUCLEOTIDE SEQUENCE [LARGE SCALE GENOMIC DNA]</scope>
</reference>
<evidence type="ECO:0000256" key="6">
    <source>
        <dbReference type="ARBA" id="ARBA00022807"/>
    </source>
</evidence>
<feature type="site" description="Transition state stabilizer" evidence="7">
    <location>
        <position position="90"/>
    </location>
</feature>
<dbReference type="PRINTS" id="PR00707">
    <property type="entry name" value="UBCTHYDRLASE"/>
</dbReference>
<feature type="site" description="Important for enzyme activity" evidence="7">
    <location>
        <position position="186"/>
    </location>
</feature>
<keyword evidence="4 7" id="KW-0833">Ubl conjugation pathway</keyword>
<evidence type="ECO:0000256" key="8">
    <source>
        <dbReference type="RuleBase" id="RU361215"/>
    </source>
</evidence>
<name>S9ULN1_9TRYP</name>